<evidence type="ECO:0000313" key="3">
    <source>
        <dbReference type="Proteomes" id="UP000199766"/>
    </source>
</evidence>
<dbReference type="InterPro" id="IPR012318">
    <property type="entry name" value="HTH_CRP"/>
</dbReference>
<dbReference type="GO" id="GO:0006355">
    <property type="term" value="P:regulation of DNA-templated transcription"/>
    <property type="evidence" value="ECO:0007669"/>
    <property type="project" value="InterPro"/>
</dbReference>
<dbReference type="STRING" id="180197.SAMN02982919_01697"/>
<dbReference type="OrthoDB" id="8565101at2"/>
<dbReference type="AlphaFoldDB" id="A0A1H9L943"/>
<organism evidence="2 3">
    <name type="scientific">Giesbergeria anulus</name>
    <dbReference type="NCBI Taxonomy" id="180197"/>
    <lineage>
        <taxon>Bacteria</taxon>
        <taxon>Pseudomonadati</taxon>
        <taxon>Pseudomonadota</taxon>
        <taxon>Betaproteobacteria</taxon>
        <taxon>Burkholderiales</taxon>
        <taxon>Comamonadaceae</taxon>
        <taxon>Giesbergeria</taxon>
    </lineage>
</organism>
<dbReference type="InterPro" id="IPR036390">
    <property type="entry name" value="WH_DNA-bd_sf"/>
</dbReference>
<accession>A0A1H9L943</accession>
<reference evidence="2 3" key="1">
    <citation type="submission" date="2016-10" db="EMBL/GenBank/DDBJ databases">
        <authorList>
            <person name="de Groot N.N."/>
        </authorList>
    </citation>
    <scope>NUCLEOTIDE SEQUENCE [LARGE SCALE GENOMIC DNA]</scope>
    <source>
        <strain evidence="2 3">ATCC 35958</strain>
    </source>
</reference>
<proteinExistence type="predicted"/>
<gene>
    <name evidence="2" type="ORF">SAMN02982919_01697</name>
</gene>
<dbReference type="Gene3D" id="1.10.10.10">
    <property type="entry name" value="Winged helix-like DNA-binding domain superfamily/Winged helix DNA-binding domain"/>
    <property type="match status" value="1"/>
</dbReference>
<dbReference type="Pfam" id="PF13545">
    <property type="entry name" value="HTH_Crp_2"/>
    <property type="match status" value="1"/>
</dbReference>
<dbReference type="SUPFAM" id="SSF46785">
    <property type="entry name" value="Winged helix' DNA-binding domain"/>
    <property type="match status" value="1"/>
</dbReference>
<evidence type="ECO:0000259" key="1">
    <source>
        <dbReference type="PROSITE" id="PS51063"/>
    </source>
</evidence>
<keyword evidence="3" id="KW-1185">Reference proteome</keyword>
<dbReference type="InterPro" id="IPR036388">
    <property type="entry name" value="WH-like_DNA-bd_sf"/>
</dbReference>
<feature type="domain" description="HTH crp-type" evidence="1">
    <location>
        <begin position="1"/>
        <end position="53"/>
    </location>
</feature>
<dbReference type="EMBL" id="FOGD01000004">
    <property type="protein sequence ID" value="SER07739.1"/>
    <property type="molecule type" value="Genomic_DNA"/>
</dbReference>
<dbReference type="GO" id="GO:0003677">
    <property type="term" value="F:DNA binding"/>
    <property type="evidence" value="ECO:0007669"/>
    <property type="project" value="InterPro"/>
</dbReference>
<sequence length="68" mass="7721">MVWPRLNNHPPTHQELAIMINASRETVTRAFQLLFLHKVLVREGTALRLTQPVLLKDIAEGRADPPKA</sequence>
<evidence type="ECO:0000313" key="2">
    <source>
        <dbReference type="EMBL" id="SER07739.1"/>
    </source>
</evidence>
<protein>
    <recommendedName>
        <fullName evidence="1">HTH crp-type domain-containing protein</fullName>
    </recommendedName>
</protein>
<name>A0A1H9L943_9BURK</name>
<dbReference type="Proteomes" id="UP000199766">
    <property type="component" value="Unassembled WGS sequence"/>
</dbReference>
<dbReference type="PROSITE" id="PS51063">
    <property type="entry name" value="HTH_CRP_2"/>
    <property type="match status" value="1"/>
</dbReference>